<organism evidence="2 3">
    <name type="scientific">Brassica carinata</name>
    <name type="common">Ethiopian mustard</name>
    <name type="synonym">Abyssinian cabbage</name>
    <dbReference type="NCBI Taxonomy" id="52824"/>
    <lineage>
        <taxon>Eukaryota</taxon>
        <taxon>Viridiplantae</taxon>
        <taxon>Streptophyta</taxon>
        <taxon>Embryophyta</taxon>
        <taxon>Tracheophyta</taxon>
        <taxon>Spermatophyta</taxon>
        <taxon>Magnoliopsida</taxon>
        <taxon>eudicotyledons</taxon>
        <taxon>Gunneridae</taxon>
        <taxon>Pentapetalae</taxon>
        <taxon>rosids</taxon>
        <taxon>malvids</taxon>
        <taxon>Brassicales</taxon>
        <taxon>Brassicaceae</taxon>
        <taxon>Brassiceae</taxon>
        <taxon>Brassica</taxon>
    </lineage>
</organism>
<reference evidence="2 3" key="1">
    <citation type="submission" date="2020-02" db="EMBL/GenBank/DDBJ databases">
        <authorList>
            <person name="Ma Q."/>
            <person name="Huang Y."/>
            <person name="Song X."/>
            <person name="Pei D."/>
        </authorList>
    </citation>
    <scope>NUCLEOTIDE SEQUENCE [LARGE SCALE GENOMIC DNA]</scope>
    <source>
        <strain evidence="2">Sxm20200214</strain>
        <tissue evidence="2">Leaf</tissue>
    </source>
</reference>
<dbReference type="Proteomes" id="UP000886595">
    <property type="component" value="Unassembled WGS sequence"/>
</dbReference>
<sequence length="133" mass="14461">MGRRVASIFGPCNGLPIVEELPKSDRKGLAFEGTHAARAEGESIVTRARALPIERRQVAHLISSEVLCRSRLWGAKMMVKAEATSSSHGRTLRDRTITRSLPQSSGAEQPPDGLSSVLADLNSKVFPRDQTLL</sequence>
<proteinExistence type="predicted"/>
<evidence type="ECO:0000313" key="3">
    <source>
        <dbReference type="Proteomes" id="UP000886595"/>
    </source>
</evidence>
<comment type="caution">
    <text evidence="2">The sequence shown here is derived from an EMBL/GenBank/DDBJ whole genome shotgun (WGS) entry which is preliminary data.</text>
</comment>
<accession>A0A8X8BBP8</accession>
<feature type="region of interest" description="Disordered" evidence="1">
    <location>
        <begin position="81"/>
        <end position="114"/>
    </location>
</feature>
<dbReference type="EMBL" id="JAAMPC010000002">
    <property type="protein sequence ID" value="KAG2328583.1"/>
    <property type="molecule type" value="Genomic_DNA"/>
</dbReference>
<evidence type="ECO:0000256" key="1">
    <source>
        <dbReference type="SAM" id="MobiDB-lite"/>
    </source>
</evidence>
<dbReference type="AlphaFoldDB" id="A0A8X8BBP8"/>
<feature type="compositionally biased region" description="Polar residues" evidence="1">
    <location>
        <begin position="98"/>
        <end position="107"/>
    </location>
</feature>
<gene>
    <name evidence="2" type="ORF">Bca52824_011311</name>
</gene>
<evidence type="ECO:0000313" key="2">
    <source>
        <dbReference type="EMBL" id="KAG2328583.1"/>
    </source>
</evidence>
<name>A0A8X8BBP8_BRACI</name>
<keyword evidence="3" id="KW-1185">Reference proteome</keyword>
<protein>
    <submittedName>
        <fullName evidence="2">Uncharacterized protein</fullName>
    </submittedName>
</protein>